<gene>
    <name evidence="2" type="ORF">KSP9073_00448</name>
</gene>
<name>A0A2R8CHS8_9GAMM</name>
<dbReference type="SUPFAM" id="SSF111126">
    <property type="entry name" value="Ligand-binding domain in the NO signalling and Golgi transport"/>
    <property type="match status" value="1"/>
</dbReference>
<feature type="domain" description="Heme NO-binding" evidence="1">
    <location>
        <begin position="2"/>
        <end position="160"/>
    </location>
</feature>
<sequence>MKGIIFVELLHFMDEQLGEAGTEQVIDRAALSHDAAFTGVGNYPSQDAEALVTAGSELTGIETGALCEAFGRFLLLQFEKKYPHLLRHYHCARDLLDHVGSHIHEEVKAIHPGATPPDVTTEECEDGYRVVYRSHRHFAHIACGLIQQCLAFYGEDSQVEWEPGSTPQHASFVIRSSIFEENA</sequence>
<accession>A0A2R8CHS8</accession>
<evidence type="ECO:0000313" key="2">
    <source>
        <dbReference type="EMBL" id="SPJ32448.1"/>
    </source>
</evidence>
<dbReference type="InterPro" id="IPR011644">
    <property type="entry name" value="Heme_NO-bd"/>
</dbReference>
<dbReference type="AlphaFoldDB" id="A0A2R8CHS8"/>
<organism evidence="2 3">
    <name type="scientific">Kushneria phyllosphaerae</name>
    <dbReference type="NCBI Taxonomy" id="2100822"/>
    <lineage>
        <taxon>Bacteria</taxon>
        <taxon>Pseudomonadati</taxon>
        <taxon>Pseudomonadota</taxon>
        <taxon>Gammaproteobacteria</taxon>
        <taxon>Oceanospirillales</taxon>
        <taxon>Halomonadaceae</taxon>
        <taxon>Kushneria</taxon>
    </lineage>
</organism>
<dbReference type="Gene3D" id="3.90.1520.10">
    <property type="entry name" value="H-NOX domain"/>
    <property type="match status" value="1"/>
</dbReference>
<protein>
    <recommendedName>
        <fullName evidence="1">Heme NO-binding domain-containing protein</fullName>
    </recommendedName>
</protein>
<evidence type="ECO:0000259" key="1">
    <source>
        <dbReference type="Pfam" id="PF07700"/>
    </source>
</evidence>
<dbReference type="InterPro" id="IPR024096">
    <property type="entry name" value="NO_sig/Golgi_transp_ligand-bd"/>
</dbReference>
<proteinExistence type="predicted"/>
<keyword evidence="3" id="KW-1185">Reference proteome</keyword>
<dbReference type="InterPro" id="IPR038158">
    <property type="entry name" value="H-NOX_domain_sf"/>
</dbReference>
<dbReference type="Pfam" id="PF07700">
    <property type="entry name" value="HNOB"/>
    <property type="match status" value="1"/>
</dbReference>
<dbReference type="Proteomes" id="UP000244934">
    <property type="component" value="Unassembled WGS sequence"/>
</dbReference>
<dbReference type="GO" id="GO:0020037">
    <property type="term" value="F:heme binding"/>
    <property type="evidence" value="ECO:0007669"/>
    <property type="project" value="InterPro"/>
</dbReference>
<dbReference type="EMBL" id="ONZI01000001">
    <property type="protein sequence ID" value="SPJ32448.1"/>
    <property type="molecule type" value="Genomic_DNA"/>
</dbReference>
<evidence type="ECO:0000313" key="3">
    <source>
        <dbReference type="Proteomes" id="UP000244934"/>
    </source>
</evidence>
<dbReference type="RefSeq" id="WP_165814124.1">
    <property type="nucleotide sequence ID" value="NZ_ONZI01000001.1"/>
</dbReference>
<reference evidence="3" key="1">
    <citation type="submission" date="2018-03" db="EMBL/GenBank/DDBJ databases">
        <authorList>
            <person name="Navarro De La Torre S."/>
        </authorList>
    </citation>
    <scope>NUCLEOTIDE SEQUENCE [LARGE SCALE GENOMIC DNA]</scope>
    <source>
        <strain evidence="3">EAod3</strain>
    </source>
</reference>